<dbReference type="Gene3D" id="3.30.70.270">
    <property type="match status" value="1"/>
</dbReference>
<dbReference type="OrthoDB" id="23692at2"/>
<dbReference type="GO" id="GO:0005886">
    <property type="term" value="C:plasma membrane"/>
    <property type="evidence" value="ECO:0007669"/>
    <property type="project" value="TreeGrafter"/>
</dbReference>
<dbReference type="GO" id="GO:1902201">
    <property type="term" value="P:negative regulation of bacterial-type flagellum-dependent cell motility"/>
    <property type="evidence" value="ECO:0007669"/>
    <property type="project" value="TreeGrafter"/>
</dbReference>
<dbReference type="eggNOG" id="COG2199">
    <property type="taxonomic scope" value="Bacteria"/>
</dbReference>
<evidence type="ECO:0000313" key="3">
    <source>
        <dbReference type="Proteomes" id="UP000031419"/>
    </source>
</evidence>
<dbReference type="InterPro" id="IPR000160">
    <property type="entry name" value="GGDEF_dom"/>
</dbReference>
<comment type="caution">
    <text evidence="2">The sequence shown here is derived from an EMBL/GenBank/DDBJ whole genome shotgun (WGS) entry which is preliminary data.</text>
</comment>
<organism evidence="2 3">
    <name type="scientific">Saccharopolyspora rectivirgula</name>
    <dbReference type="NCBI Taxonomy" id="28042"/>
    <lineage>
        <taxon>Bacteria</taxon>
        <taxon>Bacillati</taxon>
        <taxon>Actinomycetota</taxon>
        <taxon>Actinomycetes</taxon>
        <taxon>Pseudonocardiales</taxon>
        <taxon>Pseudonocardiaceae</taxon>
        <taxon>Saccharopolyspora</taxon>
    </lineage>
</organism>
<dbReference type="InterPro" id="IPR011990">
    <property type="entry name" value="TPR-like_helical_dom_sf"/>
</dbReference>
<evidence type="ECO:0000313" key="2">
    <source>
        <dbReference type="EMBL" id="KEI45545.1"/>
    </source>
</evidence>
<dbReference type="RefSeq" id="WP_029719821.1">
    <property type="nucleotide sequence ID" value="NZ_JAJUIW010000011.1"/>
</dbReference>
<dbReference type="PANTHER" id="PTHR45138:SF9">
    <property type="entry name" value="DIGUANYLATE CYCLASE DGCM-RELATED"/>
    <property type="match status" value="1"/>
</dbReference>
<dbReference type="GO" id="GO:0052621">
    <property type="term" value="F:diguanylate cyclase activity"/>
    <property type="evidence" value="ECO:0007669"/>
    <property type="project" value="TreeGrafter"/>
</dbReference>
<proteinExistence type="predicted"/>
<reference evidence="2 3" key="1">
    <citation type="submission" date="2014-06" db="EMBL/GenBank/DDBJ databases">
        <title>Saccharopolyspora rectivirgula DSM-43113 Genome sequencing.</title>
        <authorList>
            <person name="Barrera C."/>
            <person name="Millon L."/>
            <person name="Rognon B."/>
            <person name="Zaugg C."/>
            <person name="Monod M."/>
        </authorList>
    </citation>
    <scope>NUCLEOTIDE SEQUENCE [LARGE SCALE GENOMIC DNA]</scope>
    <source>
        <strain evidence="2 3">DSM 43113</strain>
    </source>
</reference>
<evidence type="ECO:0000259" key="1">
    <source>
        <dbReference type="PROSITE" id="PS50887"/>
    </source>
</evidence>
<dbReference type="STRING" id="28042.GU90_03675"/>
<dbReference type="SMART" id="SM00267">
    <property type="entry name" value="GGDEF"/>
    <property type="match status" value="1"/>
</dbReference>
<protein>
    <submittedName>
        <fullName evidence="2">Diguanylate cyclase</fullName>
    </submittedName>
</protein>
<dbReference type="Gene3D" id="1.25.40.10">
    <property type="entry name" value="Tetratricopeptide repeat domain"/>
    <property type="match status" value="1"/>
</dbReference>
<sequence length="494" mass="53664">MQQDDLWMSNLMPAQDREVRALLDSGDSAAAEIAFARMTDAGAGLVGPQWNRSLVLVQRALMAWRLGKIPLALELAAEGWTELDIDNPRGAAAAHAVGTLGYLYETIGHRKPAVELLTLSTQLARESGDPQTLAYCLIREASTRMFHVSAEPTPRHDQLELVAAQLEEAQTFAKPGQIKRTGQAALARVHAALGHLDSAEQLAAEALAQGEAANDWFTCSVAHWSLTVLHRLRQNMETARHHAAESVDKAEKINEALLVARFSRLLATICAEMGDPVGEAAALRRTLAANTATINLLQEGLGQALEQRRVAVQASRMVAAAHEAAQRDALTGLHNRLGLERNGPPLLENATANGRVPWLLLIDIDYFKEINDQAGHSTGDVVLQEIAHLLRRECRSEDLLCRWAGDEFIVLIGENSGGIGSAGPIVARRIQDAVRSHDWRLVTGRDTINPTVSIGVAAGPPASVERLFQRADTALYRAKAYGRNTVEVVIRDSD</sequence>
<dbReference type="GO" id="GO:0043709">
    <property type="term" value="P:cell adhesion involved in single-species biofilm formation"/>
    <property type="evidence" value="ECO:0007669"/>
    <property type="project" value="TreeGrafter"/>
</dbReference>
<dbReference type="CDD" id="cd01949">
    <property type="entry name" value="GGDEF"/>
    <property type="match status" value="1"/>
</dbReference>
<feature type="domain" description="GGDEF" evidence="1">
    <location>
        <begin position="355"/>
        <end position="491"/>
    </location>
</feature>
<dbReference type="InterPro" id="IPR029787">
    <property type="entry name" value="Nucleotide_cyclase"/>
</dbReference>
<accession>A0A073B1R0</accession>
<keyword evidence="3" id="KW-1185">Reference proteome</keyword>
<dbReference type="EMBL" id="JNVU01000012">
    <property type="protein sequence ID" value="KEI45545.1"/>
    <property type="molecule type" value="Genomic_DNA"/>
</dbReference>
<dbReference type="NCBIfam" id="TIGR00254">
    <property type="entry name" value="GGDEF"/>
    <property type="match status" value="1"/>
</dbReference>
<name>A0A073B1R0_9PSEU</name>
<dbReference type="Pfam" id="PF00990">
    <property type="entry name" value="GGDEF"/>
    <property type="match status" value="1"/>
</dbReference>
<dbReference type="InterPro" id="IPR050469">
    <property type="entry name" value="Diguanylate_Cyclase"/>
</dbReference>
<dbReference type="Proteomes" id="UP000031419">
    <property type="component" value="Unassembled WGS sequence"/>
</dbReference>
<dbReference type="PROSITE" id="PS50887">
    <property type="entry name" value="GGDEF"/>
    <property type="match status" value="1"/>
</dbReference>
<dbReference type="PANTHER" id="PTHR45138">
    <property type="entry name" value="REGULATORY COMPONENTS OF SENSORY TRANSDUCTION SYSTEM"/>
    <property type="match status" value="1"/>
</dbReference>
<dbReference type="InterPro" id="IPR043128">
    <property type="entry name" value="Rev_trsase/Diguanyl_cyclase"/>
</dbReference>
<gene>
    <name evidence="2" type="ORF">GU90_03675</name>
</gene>
<dbReference type="AlphaFoldDB" id="A0A073B1R0"/>
<dbReference type="SUPFAM" id="SSF55073">
    <property type="entry name" value="Nucleotide cyclase"/>
    <property type="match status" value="1"/>
</dbReference>